<name>A0A1X7MTH7_9MICO</name>
<evidence type="ECO:0000259" key="1">
    <source>
        <dbReference type="Pfam" id="PF02698"/>
    </source>
</evidence>
<proteinExistence type="predicted"/>
<dbReference type="EMBL" id="FXBM01000001">
    <property type="protein sequence ID" value="SMH27924.1"/>
    <property type="molecule type" value="Genomic_DNA"/>
</dbReference>
<evidence type="ECO:0000313" key="2">
    <source>
        <dbReference type="EMBL" id="SMH27924.1"/>
    </source>
</evidence>
<dbReference type="OrthoDB" id="3259960at2"/>
<dbReference type="STRING" id="1891671.SAMN06295885_0074"/>
<accession>A0A1X7MTH7</accession>
<dbReference type="CDD" id="cd06259">
    <property type="entry name" value="YdcF-like"/>
    <property type="match status" value="1"/>
</dbReference>
<dbReference type="Pfam" id="PF02698">
    <property type="entry name" value="DUF218"/>
    <property type="match status" value="1"/>
</dbReference>
<feature type="domain" description="DUF218" evidence="1">
    <location>
        <begin position="42"/>
        <end position="156"/>
    </location>
</feature>
<dbReference type="RefSeq" id="WP_085474642.1">
    <property type="nucleotide sequence ID" value="NZ_FXBM01000001.1"/>
</dbReference>
<evidence type="ECO:0000313" key="3">
    <source>
        <dbReference type="Proteomes" id="UP000193711"/>
    </source>
</evidence>
<sequence length="210" mass="22893">MRGRLLLLPVGLVAAVLGWAEWQHWRASCRRLGSPSPSPGREAVVVLGFRNRGVRANAANRYRVRAGLRSRDPRAVESVLVLCGGSVGGAVPEAVLMARYAREDRGCSGPVLLDCDSRTTWENIANAVPLIASCDTIKIVSHSLHAEKARAYLWRQRPDLARRLVRADEYRLGEILLVKPIAAVIGLAKLRRLRDGASFTPGGRPPPLGP</sequence>
<keyword evidence="3" id="KW-1185">Reference proteome</keyword>
<organism evidence="2 3">
    <name type="scientific">Rathayibacter oskolensis</name>
    <dbReference type="NCBI Taxonomy" id="1891671"/>
    <lineage>
        <taxon>Bacteria</taxon>
        <taxon>Bacillati</taxon>
        <taxon>Actinomycetota</taxon>
        <taxon>Actinomycetes</taxon>
        <taxon>Micrococcales</taxon>
        <taxon>Microbacteriaceae</taxon>
        <taxon>Rathayibacter</taxon>
    </lineage>
</organism>
<dbReference type="InterPro" id="IPR003848">
    <property type="entry name" value="DUF218"/>
</dbReference>
<gene>
    <name evidence="2" type="ORF">SAMN06295885_0074</name>
</gene>
<reference evidence="3" key="1">
    <citation type="submission" date="2017-04" db="EMBL/GenBank/DDBJ databases">
        <authorList>
            <person name="Varghese N."/>
            <person name="Submissions S."/>
        </authorList>
    </citation>
    <scope>NUCLEOTIDE SEQUENCE [LARGE SCALE GENOMIC DNA]</scope>
    <source>
        <strain evidence="3">VKM Ac-2121</strain>
    </source>
</reference>
<protein>
    <submittedName>
        <fullName evidence="2">DUF218 domain-containing protein</fullName>
    </submittedName>
</protein>
<dbReference type="Proteomes" id="UP000193711">
    <property type="component" value="Unassembled WGS sequence"/>
</dbReference>
<dbReference type="AlphaFoldDB" id="A0A1X7MTH7"/>